<dbReference type="Proteomes" id="UP000485058">
    <property type="component" value="Unassembled WGS sequence"/>
</dbReference>
<dbReference type="AlphaFoldDB" id="A0A699ZAD7"/>
<evidence type="ECO:0000256" key="10">
    <source>
        <dbReference type="RuleBase" id="RU003693"/>
    </source>
</evidence>
<comment type="pathway">
    <text evidence="2">Lipid metabolism; sphingolipid metabolism.</text>
</comment>
<keyword evidence="11" id="KW-0812">Transmembrane</keyword>
<comment type="caution">
    <text evidence="13">The sequence shown here is derived from an EMBL/GenBank/DDBJ whole genome shotgun (WGS) entry which is preliminary data.</text>
</comment>
<dbReference type="EMBL" id="BLLF01001330">
    <property type="protein sequence ID" value="GFH18625.1"/>
    <property type="molecule type" value="Genomic_DNA"/>
</dbReference>
<comment type="catalytic activity">
    <reaction evidence="9">
        <text>L-serine + hexadecanoyl-CoA + H(+) = 3-oxosphinganine + CO2 + CoA</text>
        <dbReference type="Rhea" id="RHEA:14761"/>
        <dbReference type="ChEBI" id="CHEBI:15378"/>
        <dbReference type="ChEBI" id="CHEBI:16526"/>
        <dbReference type="ChEBI" id="CHEBI:33384"/>
        <dbReference type="ChEBI" id="CHEBI:57287"/>
        <dbReference type="ChEBI" id="CHEBI:57379"/>
        <dbReference type="ChEBI" id="CHEBI:58299"/>
        <dbReference type="EC" id="2.3.1.50"/>
    </reaction>
</comment>
<dbReference type="CDD" id="cd06454">
    <property type="entry name" value="KBL_like"/>
    <property type="match status" value="1"/>
</dbReference>
<keyword evidence="8" id="KW-0746">Sphingolipid metabolism</keyword>
<dbReference type="InterPro" id="IPR001917">
    <property type="entry name" value="Aminotrans_II_pyridoxalP_BS"/>
</dbReference>
<evidence type="ECO:0000256" key="2">
    <source>
        <dbReference type="ARBA" id="ARBA00004760"/>
    </source>
</evidence>
<evidence type="ECO:0000256" key="6">
    <source>
        <dbReference type="ARBA" id="ARBA00022679"/>
    </source>
</evidence>
<dbReference type="UniPathway" id="UPA00222"/>
<comment type="similarity">
    <text evidence="4 10">Belongs to the class-II pyridoxal-phosphate-dependent aminotransferase family.</text>
</comment>
<evidence type="ECO:0000256" key="4">
    <source>
        <dbReference type="ARBA" id="ARBA00008392"/>
    </source>
</evidence>
<dbReference type="InterPro" id="IPR015421">
    <property type="entry name" value="PyrdxlP-dep_Trfase_major"/>
</dbReference>
<evidence type="ECO:0000256" key="1">
    <source>
        <dbReference type="ARBA" id="ARBA00001933"/>
    </source>
</evidence>
<keyword evidence="11" id="KW-0472">Membrane</keyword>
<evidence type="ECO:0000259" key="12">
    <source>
        <dbReference type="Pfam" id="PF00155"/>
    </source>
</evidence>
<keyword evidence="11" id="KW-1133">Transmembrane helix</keyword>
<sequence>MGEHKELNPPLVTSILTFTCFTAIFLLGKLRDLFRRRITTKDCWNRPIASAPDAWIDVMERSDLGFTRWADQVAGWRARRTLPLRLRVLCSGFRPLHLLETTKRCLNLGSYNYLGFAAADEYCTPRVQSTMAELGVSTCSSRADAGTTPAHLELEELVAEFIGTEAALTFGMGYATNSATIPALAGKGCLIISDALNHASIVAGARASGAKVKVFRHNDPQHLDAVLKDSIAQGQPRTHRPWKKILIIVEGIYSMEGEVCALPEIVAVKKKYGAYLYLDEAHSIGAMGKHGRGVCEHWGVNPRDVDIMMGTFTKSFGSCGGYIAGSHQLVKYLQANSPAHLYATAMSAPSVQQVSSAIRLLRGEDGTTRGRDKVRQLHDNANYLRRRLTEAGLHVLGDWDSPGISHDQAVRLLQPRACTPSAAHWSGMWDVVHQGFTVIQAAAVKNTNLTLPGSDIVN</sequence>
<keyword evidence="14" id="KW-1185">Reference proteome</keyword>
<comment type="cofactor">
    <cofactor evidence="1 10">
        <name>pyridoxal 5'-phosphate</name>
        <dbReference type="ChEBI" id="CHEBI:597326"/>
    </cofactor>
</comment>
<organism evidence="13 14">
    <name type="scientific">Haematococcus lacustris</name>
    <name type="common">Green alga</name>
    <name type="synonym">Haematococcus pluvialis</name>
    <dbReference type="NCBI Taxonomy" id="44745"/>
    <lineage>
        <taxon>Eukaryota</taxon>
        <taxon>Viridiplantae</taxon>
        <taxon>Chlorophyta</taxon>
        <taxon>core chlorophytes</taxon>
        <taxon>Chlorophyceae</taxon>
        <taxon>CS clade</taxon>
        <taxon>Chlamydomonadales</taxon>
        <taxon>Haematococcaceae</taxon>
        <taxon>Haematococcus</taxon>
    </lineage>
</organism>
<dbReference type="SUPFAM" id="SSF53383">
    <property type="entry name" value="PLP-dependent transferases"/>
    <property type="match status" value="1"/>
</dbReference>
<evidence type="ECO:0000313" key="13">
    <source>
        <dbReference type="EMBL" id="GFH18625.1"/>
    </source>
</evidence>
<keyword evidence="6" id="KW-0808">Transferase</keyword>
<dbReference type="EC" id="2.3.1.50" evidence="5"/>
<dbReference type="PROSITE" id="PS00599">
    <property type="entry name" value="AA_TRANSFER_CLASS_2"/>
    <property type="match status" value="1"/>
</dbReference>
<evidence type="ECO:0000256" key="7">
    <source>
        <dbReference type="ARBA" id="ARBA00022898"/>
    </source>
</evidence>
<evidence type="ECO:0000256" key="9">
    <source>
        <dbReference type="ARBA" id="ARBA00048528"/>
    </source>
</evidence>
<dbReference type="PANTHER" id="PTHR13693">
    <property type="entry name" value="CLASS II AMINOTRANSFERASE/8-AMINO-7-OXONONANOATE SYNTHASE"/>
    <property type="match status" value="1"/>
</dbReference>
<gene>
    <name evidence="13" type="ORF">HaLaN_15460</name>
</gene>
<dbReference type="InterPro" id="IPR050087">
    <property type="entry name" value="AON_synthase_class-II"/>
</dbReference>
<proteinExistence type="inferred from homology"/>
<dbReference type="GO" id="GO:0030170">
    <property type="term" value="F:pyridoxal phosphate binding"/>
    <property type="evidence" value="ECO:0007669"/>
    <property type="project" value="InterPro"/>
</dbReference>
<accession>A0A699ZAD7</accession>
<dbReference type="PANTHER" id="PTHR13693:SF3">
    <property type="entry name" value="LD36009P"/>
    <property type="match status" value="1"/>
</dbReference>
<evidence type="ECO:0000256" key="3">
    <source>
        <dbReference type="ARBA" id="ARBA00004991"/>
    </source>
</evidence>
<dbReference type="GO" id="GO:0017059">
    <property type="term" value="C:serine palmitoyltransferase complex"/>
    <property type="evidence" value="ECO:0007669"/>
    <property type="project" value="TreeGrafter"/>
</dbReference>
<evidence type="ECO:0000256" key="5">
    <source>
        <dbReference type="ARBA" id="ARBA00013220"/>
    </source>
</evidence>
<name>A0A699ZAD7_HAELA</name>
<dbReference type="GO" id="GO:0046513">
    <property type="term" value="P:ceramide biosynthetic process"/>
    <property type="evidence" value="ECO:0007669"/>
    <property type="project" value="TreeGrafter"/>
</dbReference>
<evidence type="ECO:0000256" key="8">
    <source>
        <dbReference type="ARBA" id="ARBA00022919"/>
    </source>
</evidence>
<dbReference type="InterPro" id="IPR015424">
    <property type="entry name" value="PyrdxlP-dep_Trfase"/>
</dbReference>
<dbReference type="GO" id="GO:0004758">
    <property type="term" value="F:serine C-palmitoyltransferase activity"/>
    <property type="evidence" value="ECO:0007669"/>
    <property type="project" value="UniProtKB-EC"/>
</dbReference>
<dbReference type="GO" id="GO:0016020">
    <property type="term" value="C:membrane"/>
    <property type="evidence" value="ECO:0007669"/>
    <property type="project" value="GOC"/>
</dbReference>
<evidence type="ECO:0000313" key="14">
    <source>
        <dbReference type="Proteomes" id="UP000485058"/>
    </source>
</evidence>
<evidence type="ECO:0000256" key="11">
    <source>
        <dbReference type="SAM" id="Phobius"/>
    </source>
</evidence>
<dbReference type="Gene3D" id="3.40.640.10">
    <property type="entry name" value="Type I PLP-dependent aspartate aminotransferase-like (Major domain)"/>
    <property type="match status" value="1"/>
</dbReference>
<feature type="non-terminal residue" evidence="13">
    <location>
        <position position="1"/>
    </location>
</feature>
<keyword evidence="7 10" id="KW-0663">Pyridoxal phosphate</keyword>
<dbReference type="InterPro" id="IPR004839">
    <property type="entry name" value="Aminotransferase_I/II_large"/>
</dbReference>
<dbReference type="GO" id="GO:0046512">
    <property type="term" value="P:sphingosine biosynthetic process"/>
    <property type="evidence" value="ECO:0007669"/>
    <property type="project" value="TreeGrafter"/>
</dbReference>
<reference evidence="13 14" key="1">
    <citation type="submission" date="2020-02" db="EMBL/GenBank/DDBJ databases">
        <title>Draft genome sequence of Haematococcus lacustris strain NIES-144.</title>
        <authorList>
            <person name="Morimoto D."/>
            <person name="Nakagawa S."/>
            <person name="Yoshida T."/>
            <person name="Sawayama S."/>
        </authorList>
    </citation>
    <scope>NUCLEOTIDE SEQUENCE [LARGE SCALE GENOMIC DNA]</scope>
    <source>
        <strain evidence="13 14">NIES-144</strain>
    </source>
</reference>
<dbReference type="Gene3D" id="3.90.1150.10">
    <property type="entry name" value="Aspartate Aminotransferase, domain 1"/>
    <property type="match status" value="1"/>
</dbReference>
<keyword evidence="8" id="KW-0443">Lipid metabolism</keyword>
<feature type="domain" description="Aminotransferase class I/classII large" evidence="12">
    <location>
        <begin position="104"/>
        <end position="397"/>
    </location>
</feature>
<comment type="pathway">
    <text evidence="3">Sphingolipid metabolism.</text>
</comment>
<feature type="transmembrane region" description="Helical" evidence="11">
    <location>
        <begin position="12"/>
        <end position="28"/>
    </location>
</feature>
<dbReference type="InterPro" id="IPR015422">
    <property type="entry name" value="PyrdxlP-dep_Trfase_small"/>
</dbReference>
<protein>
    <recommendedName>
        <fullName evidence="5">serine C-palmitoyltransferase</fullName>
        <ecNumber evidence="5">2.3.1.50</ecNumber>
    </recommendedName>
</protein>
<dbReference type="Pfam" id="PF00155">
    <property type="entry name" value="Aminotran_1_2"/>
    <property type="match status" value="1"/>
</dbReference>